<keyword evidence="2" id="KW-0805">Transcription regulation</keyword>
<protein>
    <submittedName>
        <fullName evidence="7">RNA polymerase sigma factor sigX</fullName>
    </submittedName>
</protein>
<dbReference type="InterPro" id="IPR039425">
    <property type="entry name" value="RNA_pol_sigma-70-like"/>
</dbReference>
<dbReference type="AlphaFoldDB" id="A0A1C6HII8"/>
<keyword evidence="5" id="KW-0804">Transcription</keyword>
<dbReference type="GO" id="GO:0016987">
    <property type="term" value="F:sigma factor activity"/>
    <property type="evidence" value="ECO:0007669"/>
    <property type="project" value="UniProtKB-KW"/>
</dbReference>
<dbReference type="InterPro" id="IPR014284">
    <property type="entry name" value="RNA_pol_sigma-70_dom"/>
</dbReference>
<evidence type="ECO:0000256" key="2">
    <source>
        <dbReference type="ARBA" id="ARBA00023015"/>
    </source>
</evidence>
<organism evidence="7">
    <name type="scientific">uncultured Anaerotruncus sp</name>
    <dbReference type="NCBI Taxonomy" id="905011"/>
    <lineage>
        <taxon>Bacteria</taxon>
        <taxon>Bacillati</taxon>
        <taxon>Bacillota</taxon>
        <taxon>Clostridia</taxon>
        <taxon>Eubacteriales</taxon>
        <taxon>Oscillospiraceae</taxon>
        <taxon>Anaerotruncus</taxon>
        <taxon>environmental samples</taxon>
    </lineage>
</organism>
<sequence>MHRVEQLYRAFQRDVYLYLLSLTGDPTQAEDLTSETFLQALCAIGRFRGDSSVKTWLLGIARHLWLRQLRSPPPLTGDSALLGAYLCGPGPESQLIARQAVDRIAQLLSEKGEGPRRTIYLRALGHSYDEIAAALHISPNSARVIEFRTKKWLREQLQKEGYL</sequence>
<dbReference type="InterPro" id="IPR013325">
    <property type="entry name" value="RNA_pol_sigma_r2"/>
</dbReference>
<dbReference type="InterPro" id="IPR007627">
    <property type="entry name" value="RNA_pol_sigma70_r2"/>
</dbReference>
<evidence type="ECO:0000256" key="4">
    <source>
        <dbReference type="ARBA" id="ARBA00023125"/>
    </source>
</evidence>
<evidence type="ECO:0000256" key="3">
    <source>
        <dbReference type="ARBA" id="ARBA00023082"/>
    </source>
</evidence>
<proteinExistence type="inferred from homology"/>
<dbReference type="PANTHER" id="PTHR43133">
    <property type="entry name" value="RNA POLYMERASE ECF-TYPE SIGMA FACTO"/>
    <property type="match status" value="1"/>
</dbReference>
<gene>
    <name evidence="7" type="primary">sigX</name>
    <name evidence="7" type="ORF">SAMEA3545359_00873</name>
</gene>
<name>A0A1C6HII8_9FIRM</name>
<keyword evidence="3" id="KW-0731">Sigma factor</keyword>
<dbReference type="InterPro" id="IPR036388">
    <property type="entry name" value="WH-like_DNA-bd_sf"/>
</dbReference>
<evidence type="ECO:0000259" key="6">
    <source>
        <dbReference type="Pfam" id="PF04542"/>
    </source>
</evidence>
<evidence type="ECO:0000256" key="1">
    <source>
        <dbReference type="ARBA" id="ARBA00010641"/>
    </source>
</evidence>
<keyword evidence="4" id="KW-0238">DNA-binding</keyword>
<dbReference type="NCBIfam" id="TIGR02937">
    <property type="entry name" value="sigma70-ECF"/>
    <property type="match status" value="1"/>
</dbReference>
<reference evidence="7" key="1">
    <citation type="submission" date="2015-09" db="EMBL/GenBank/DDBJ databases">
        <authorList>
            <consortium name="Pathogen Informatics"/>
        </authorList>
    </citation>
    <scope>NUCLEOTIDE SEQUENCE</scope>
    <source>
        <strain evidence="7">2789STDY5834896</strain>
    </source>
</reference>
<dbReference type="SUPFAM" id="SSF88946">
    <property type="entry name" value="Sigma2 domain of RNA polymerase sigma factors"/>
    <property type="match status" value="1"/>
</dbReference>
<dbReference type="Pfam" id="PF04542">
    <property type="entry name" value="Sigma70_r2"/>
    <property type="match status" value="1"/>
</dbReference>
<dbReference type="InterPro" id="IPR013324">
    <property type="entry name" value="RNA_pol_sigma_r3/r4-like"/>
</dbReference>
<dbReference type="SUPFAM" id="SSF88659">
    <property type="entry name" value="Sigma3 and sigma4 domains of RNA polymerase sigma factors"/>
    <property type="match status" value="1"/>
</dbReference>
<dbReference type="Gene3D" id="1.10.1740.10">
    <property type="match status" value="1"/>
</dbReference>
<dbReference type="PANTHER" id="PTHR43133:SF8">
    <property type="entry name" value="RNA POLYMERASE SIGMA FACTOR HI_1459-RELATED"/>
    <property type="match status" value="1"/>
</dbReference>
<comment type="similarity">
    <text evidence="1">Belongs to the sigma-70 factor family. ECF subfamily.</text>
</comment>
<accession>A0A1C6HII8</accession>
<dbReference type="EMBL" id="FMHG01000001">
    <property type="protein sequence ID" value="SCJ57386.1"/>
    <property type="molecule type" value="Genomic_DNA"/>
</dbReference>
<feature type="domain" description="RNA polymerase sigma-70 region 2" evidence="6">
    <location>
        <begin position="7"/>
        <end position="71"/>
    </location>
</feature>
<dbReference type="Gene3D" id="1.10.10.10">
    <property type="entry name" value="Winged helix-like DNA-binding domain superfamily/Winged helix DNA-binding domain"/>
    <property type="match status" value="1"/>
</dbReference>
<evidence type="ECO:0000313" key="7">
    <source>
        <dbReference type="EMBL" id="SCJ57386.1"/>
    </source>
</evidence>
<evidence type="ECO:0000256" key="5">
    <source>
        <dbReference type="ARBA" id="ARBA00023163"/>
    </source>
</evidence>
<dbReference type="GO" id="GO:0006352">
    <property type="term" value="P:DNA-templated transcription initiation"/>
    <property type="evidence" value="ECO:0007669"/>
    <property type="project" value="InterPro"/>
</dbReference>
<dbReference type="GO" id="GO:0003677">
    <property type="term" value="F:DNA binding"/>
    <property type="evidence" value="ECO:0007669"/>
    <property type="project" value="UniProtKB-KW"/>
</dbReference>